<dbReference type="CDD" id="cd04301">
    <property type="entry name" value="NAT_SF"/>
    <property type="match status" value="1"/>
</dbReference>
<name>A0ABS7C7D2_9BACL</name>
<dbReference type="EMBL" id="JAHZIK010000672">
    <property type="protein sequence ID" value="MBW7456814.1"/>
    <property type="molecule type" value="Genomic_DNA"/>
</dbReference>
<accession>A0ABS7C7D2</accession>
<sequence>MDIREATAEDAQQLFDWRNEPAVREMSLESGPLDWEAHLRWLNKALLNEDLKILMVMEEQEPIGTFRLERLAPSLVLISIILSPSSRGKGYGSSIIQAASAVCNKYFGSVTIRACIKAGNSISQKAFAKAGYQLDAYIMEFRC</sequence>
<dbReference type="RefSeq" id="WP_210044930.1">
    <property type="nucleotide sequence ID" value="NZ_JBHLVU010000024.1"/>
</dbReference>
<dbReference type="Proteomes" id="UP001519887">
    <property type="component" value="Unassembled WGS sequence"/>
</dbReference>
<dbReference type="PANTHER" id="PTHR43415:SF3">
    <property type="entry name" value="GNAT-FAMILY ACETYLTRANSFERASE"/>
    <property type="match status" value="1"/>
</dbReference>
<dbReference type="PANTHER" id="PTHR43415">
    <property type="entry name" value="SPERMIDINE N(1)-ACETYLTRANSFERASE"/>
    <property type="match status" value="1"/>
</dbReference>
<proteinExistence type="predicted"/>
<dbReference type="InterPro" id="IPR016181">
    <property type="entry name" value="Acyl_CoA_acyltransferase"/>
</dbReference>
<gene>
    <name evidence="2" type="ORF">K0U00_22525</name>
</gene>
<evidence type="ECO:0000259" key="1">
    <source>
        <dbReference type="PROSITE" id="PS51186"/>
    </source>
</evidence>
<feature type="domain" description="N-acetyltransferase" evidence="1">
    <location>
        <begin position="1"/>
        <end position="143"/>
    </location>
</feature>
<evidence type="ECO:0000313" key="2">
    <source>
        <dbReference type="EMBL" id="MBW7456814.1"/>
    </source>
</evidence>
<organism evidence="2 3">
    <name type="scientific">Paenibacillus sepulcri</name>
    <dbReference type="NCBI Taxonomy" id="359917"/>
    <lineage>
        <taxon>Bacteria</taxon>
        <taxon>Bacillati</taxon>
        <taxon>Bacillota</taxon>
        <taxon>Bacilli</taxon>
        <taxon>Bacillales</taxon>
        <taxon>Paenibacillaceae</taxon>
        <taxon>Paenibacillus</taxon>
    </lineage>
</organism>
<protein>
    <submittedName>
        <fullName evidence="2">GNAT family N-acetyltransferase</fullName>
    </submittedName>
</protein>
<dbReference type="Pfam" id="PF13302">
    <property type="entry name" value="Acetyltransf_3"/>
    <property type="match status" value="1"/>
</dbReference>
<dbReference type="InterPro" id="IPR000182">
    <property type="entry name" value="GNAT_dom"/>
</dbReference>
<comment type="caution">
    <text evidence="2">The sequence shown here is derived from an EMBL/GenBank/DDBJ whole genome shotgun (WGS) entry which is preliminary data.</text>
</comment>
<dbReference type="SUPFAM" id="SSF55729">
    <property type="entry name" value="Acyl-CoA N-acyltransferases (Nat)"/>
    <property type="match status" value="1"/>
</dbReference>
<reference evidence="2 3" key="1">
    <citation type="submission" date="2021-07" db="EMBL/GenBank/DDBJ databases">
        <title>Paenibacillus radiodurans sp. nov., isolated from the southeastern edge of Tengger Desert.</title>
        <authorList>
            <person name="Zhang G."/>
        </authorList>
    </citation>
    <scope>NUCLEOTIDE SEQUENCE [LARGE SCALE GENOMIC DNA]</scope>
    <source>
        <strain evidence="2 3">CCM 7311</strain>
    </source>
</reference>
<dbReference type="Gene3D" id="3.40.630.30">
    <property type="match status" value="1"/>
</dbReference>
<evidence type="ECO:0000313" key="3">
    <source>
        <dbReference type="Proteomes" id="UP001519887"/>
    </source>
</evidence>
<keyword evidence="3" id="KW-1185">Reference proteome</keyword>
<dbReference type="PROSITE" id="PS51186">
    <property type="entry name" value="GNAT"/>
    <property type="match status" value="1"/>
</dbReference>